<dbReference type="GO" id="GO:0016787">
    <property type="term" value="F:hydrolase activity"/>
    <property type="evidence" value="ECO:0007669"/>
    <property type="project" value="UniProtKB-KW"/>
</dbReference>
<dbReference type="RefSeq" id="WP_157478673.1">
    <property type="nucleotide sequence ID" value="NZ_CP046566.1"/>
</dbReference>
<dbReference type="EMBL" id="CP046566">
    <property type="protein sequence ID" value="QGW28316.1"/>
    <property type="molecule type" value="Genomic_DNA"/>
</dbReference>
<keyword evidence="2" id="KW-0255">Endonuclease</keyword>
<evidence type="ECO:0000313" key="5">
    <source>
        <dbReference type="EMBL" id="QGW28316.1"/>
    </source>
</evidence>
<gene>
    <name evidence="5" type="ORF">GLV81_09590</name>
</gene>
<evidence type="ECO:0000256" key="3">
    <source>
        <dbReference type="ARBA" id="ARBA00022801"/>
    </source>
</evidence>
<dbReference type="Proteomes" id="UP000426027">
    <property type="component" value="Chromosome"/>
</dbReference>
<feature type="domain" description="TNase-like" evidence="4">
    <location>
        <begin position="1"/>
        <end position="97"/>
    </location>
</feature>
<dbReference type="InterPro" id="IPR035437">
    <property type="entry name" value="SNase_OB-fold_sf"/>
</dbReference>
<accession>A0A6I6G6J9</accession>
<dbReference type="InterPro" id="IPR016071">
    <property type="entry name" value="Staphylococal_nuclease_OB-fold"/>
</dbReference>
<dbReference type="GO" id="GO:0005737">
    <property type="term" value="C:cytoplasm"/>
    <property type="evidence" value="ECO:0007669"/>
    <property type="project" value="TreeGrafter"/>
</dbReference>
<dbReference type="SUPFAM" id="SSF50199">
    <property type="entry name" value="Staphylococcal nuclease"/>
    <property type="match status" value="1"/>
</dbReference>
<evidence type="ECO:0000256" key="1">
    <source>
        <dbReference type="ARBA" id="ARBA00022722"/>
    </source>
</evidence>
<dbReference type="Pfam" id="PF00565">
    <property type="entry name" value="SNase"/>
    <property type="match status" value="1"/>
</dbReference>
<dbReference type="PANTHER" id="PTHR12302:SF3">
    <property type="entry name" value="SERINE_THREONINE-PROTEIN KINASE 31"/>
    <property type="match status" value="1"/>
</dbReference>
<organism evidence="5 6">
    <name type="scientific">Phnomibacter ginsenosidimutans</name>
    <dbReference type="NCBI Taxonomy" id="2676868"/>
    <lineage>
        <taxon>Bacteria</taxon>
        <taxon>Pseudomonadati</taxon>
        <taxon>Bacteroidota</taxon>
        <taxon>Chitinophagia</taxon>
        <taxon>Chitinophagales</taxon>
        <taxon>Chitinophagaceae</taxon>
        <taxon>Phnomibacter</taxon>
    </lineage>
</organism>
<dbReference type="PANTHER" id="PTHR12302">
    <property type="entry name" value="EBNA2 BINDING PROTEIN P100"/>
    <property type="match status" value="1"/>
</dbReference>
<dbReference type="SMART" id="SM00318">
    <property type="entry name" value="SNc"/>
    <property type="match status" value="1"/>
</dbReference>
<dbReference type="Gene3D" id="2.40.50.90">
    <property type="match status" value="1"/>
</dbReference>
<evidence type="ECO:0000256" key="2">
    <source>
        <dbReference type="ARBA" id="ARBA00022759"/>
    </source>
</evidence>
<dbReference type="AlphaFoldDB" id="A0A6I6G6J9"/>
<proteinExistence type="predicted"/>
<dbReference type="PROSITE" id="PS50830">
    <property type="entry name" value="TNASE_3"/>
    <property type="match status" value="1"/>
</dbReference>
<dbReference type="GO" id="GO:0004519">
    <property type="term" value="F:endonuclease activity"/>
    <property type="evidence" value="ECO:0007669"/>
    <property type="project" value="UniProtKB-KW"/>
</dbReference>
<evidence type="ECO:0000259" key="4">
    <source>
        <dbReference type="PROSITE" id="PS50830"/>
    </source>
</evidence>
<protein>
    <submittedName>
        <fullName evidence="5">Nuclease</fullName>
    </submittedName>
</protein>
<reference evidence="5 6" key="1">
    <citation type="submission" date="2019-11" db="EMBL/GenBank/DDBJ databases">
        <authorList>
            <person name="Im W.T."/>
        </authorList>
    </citation>
    <scope>NUCLEOTIDE SEQUENCE [LARGE SCALE GENOMIC DNA]</scope>
    <source>
        <strain evidence="5 6">SB-02</strain>
    </source>
</reference>
<keyword evidence="3" id="KW-0378">Hydrolase</keyword>
<dbReference type="KEGG" id="fls:GLV81_09590"/>
<name>A0A6I6G6J9_9BACT</name>
<evidence type="ECO:0000313" key="6">
    <source>
        <dbReference type="Proteomes" id="UP000426027"/>
    </source>
</evidence>
<sequence length="110" mass="12558">MRLHGIDCPEKGQPFGQVAKQFASKAIYGKTVKVDSTDTDRYGRTIGIVWYDEPAQSLNEALLKAGLAWHYTRYDQNAAWAKLELAARTAQIGLWADKQPVAPWEWRYMQ</sequence>
<keyword evidence="1" id="KW-0540">Nuclease</keyword>
<keyword evidence="6" id="KW-1185">Reference proteome</keyword>